<sequence length="121" mass="13640">MRNVVPYVVMVTGLTAVFVWAKWKQAEGREVRAVSVVSPAPAADGIMLIDVRTPEEFHARHRDGAVNIPVDEVETLAPQLVPDKNTLLLLYCRTGKRADRAMEILKKMGYSRVENLHRLDM</sequence>
<dbReference type="Gene3D" id="3.40.250.10">
    <property type="entry name" value="Rhodanese-like domain"/>
    <property type="match status" value="1"/>
</dbReference>
<feature type="transmembrane region" description="Helical" evidence="1">
    <location>
        <begin position="6"/>
        <end position="23"/>
    </location>
</feature>
<protein>
    <recommendedName>
        <fullName evidence="2">Rhodanese domain-containing protein</fullName>
    </recommendedName>
</protein>
<dbReference type="Pfam" id="PF00581">
    <property type="entry name" value="Rhodanese"/>
    <property type="match status" value="1"/>
</dbReference>
<dbReference type="SUPFAM" id="SSF52821">
    <property type="entry name" value="Rhodanese/Cell cycle control phosphatase"/>
    <property type="match status" value="1"/>
</dbReference>
<dbReference type="PANTHER" id="PTHR44086:SF10">
    <property type="entry name" value="THIOSULFATE SULFURTRANSFERASE_RHODANESE-LIKE DOMAIN-CONTAINING PROTEIN 3"/>
    <property type="match status" value="1"/>
</dbReference>
<proteinExistence type="predicted"/>
<accession>A0ABM7ZHQ4</accession>
<name>A0ABM7ZHQ4_9BACT</name>
<keyword evidence="1" id="KW-0812">Transmembrane</keyword>
<keyword evidence="1" id="KW-1133">Transmembrane helix</keyword>
<dbReference type="PROSITE" id="PS50206">
    <property type="entry name" value="RHODANESE_3"/>
    <property type="match status" value="1"/>
</dbReference>
<evidence type="ECO:0000313" key="3">
    <source>
        <dbReference type="EMBL" id="BDL44300.1"/>
    </source>
</evidence>
<dbReference type="Proteomes" id="UP001062263">
    <property type="component" value="Chromosome"/>
</dbReference>
<dbReference type="PANTHER" id="PTHR44086">
    <property type="entry name" value="THIOSULFATE SULFURTRANSFERASE RDL2, MITOCHONDRIAL-RELATED"/>
    <property type="match status" value="1"/>
</dbReference>
<keyword evidence="4" id="KW-1185">Reference proteome</keyword>
<reference evidence="3" key="1">
    <citation type="submission" date="2022-06" db="EMBL/GenBank/DDBJ databases">
        <title>Akkermansia biwalacus sp. nov., an anaerobic mucin-degrading bacterium isolated from human intestine.</title>
        <authorList>
            <person name="Kobayashi Y."/>
            <person name="Inoue S."/>
            <person name="Kawahara T."/>
            <person name="Kohda N."/>
        </authorList>
    </citation>
    <scope>NUCLEOTIDE SEQUENCE</scope>
    <source>
        <strain evidence="3">WON2089</strain>
    </source>
</reference>
<dbReference type="EMBL" id="AP025943">
    <property type="protein sequence ID" value="BDL44300.1"/>
    <property type="molecule type" value="Genomic_DNA"/>
</dbReference>
<dbReference type="InterPro" id="IPR001763">
    <property type="entry name" value="Rhodanese-like_dom"/>
</dbReference>
<evidence type="ECO:0000256" key="1">
    <source>
        <dbReference type="SAM" id="Phobius"/>
    </source>
</evidence>
<keyword evidence="1" id="KW-0472">Membrane</keyword>
<dbReference type="CDD" id="cd00158">
    <property type="entry name" value="RHOD"/>
    <property type="match status" value="1"/>
</dbReference>
<dbReference type="SMART" id="SM00450">
    <property type="entry name" value="RHOD"/>
    <property type="match status" value="1"/>
</dbReference>
<evidence type="ECO:0000259" key="2">
    <source>
        <dbReference type="PROSITE" id="PS50206"/>
    </source>
</evidence>
<gene>
    <name evidence="3" type="ORF">Abiwalacus_18740</name>
</gene>
<organism evidence="3 4">
    <name type="scientific">Akkermansia biwaensis</name>
    <dbReference type="NCBI Taxonomy" id="2946555"/>
    <lineage>
        <taxon>Bacteria</taxon>
        <taxon>Pseudomonadati</taxon>
        <taxon>Verrucomicrobiota</taxon>
        <taxon>Verrucomicrobiia</taxon>
        <taxon>Verrucomicrobiales</taxon>
        <taxon>Akkermansiaceae</taxon>
        <taxon>Akkermansia</taxon>
    </lineage>
</organism>
<feature type="domain" description="Rhodanese" evidence="2">
    <location>
        <begin position="42"/>
        <end position="117"/>
    </location>
</feature>
<dbReference type="InterPro" id="IPR036873">
    <property type="entry name" value="Rhodanese-like_dom_sf"/>
</dbReference>
<evidence type="ECO:0000313" key="4">
    <source>
        <dbReference type="Proteomes" id="UP001062263"/>
    </source>
</evidence>